<gene>
    <name evidence="1" type="ORF">GYMLUDRAFT_76564</name>
</gene>
<keyword evidence="2" id="KW-1185">Reference proteome</keyword>
<dbReference type="AlphaFoldDB" id="A0A0D0BZH3"/>
<dbReference type="Proteomes" id="UP000053593">
    <property type="component" value="Unassembled WGS sequence"/>
</dbReference>
<organism evidence="1 2">
    <name type="scientific">Collybiopsis luxurians FD-317 M1</name>
    <dbReference type="NCBI Taxonomy" id="944289"/>
    <lineage>
        <taxon>Eukaryota</taxon>
        <taxon>Fungi</taxon>
        <taxon>Dikarya</taxon>
        <taxon>Basidiomycota</taxon>
        <taxon>Agaricomycotina</taxon>
        <taxon>Agaricomycetes</taxon>
        <taxon>Agaricomycetidae</taxon>
        <taxon>Agaricales</taxon>
        <taxon>Marasmiineae</taxon>
        <taxon>Omphalotaceae</taxon>
        <taxon>Collybiopsis</taxon>
        <taxon>Collybiopsis luxurians</taxon>
    </lineage>
</organism>
<name>A0A0D0BZH3_9AGAR</name>
<sequence length="207" mass="23672">MAKTENFLFTKLLSMKDVPARVLAGYYYDQNFHDSFCDKRNFNCYRLSPRNLNSAGTTRSWCTVGSHPVIFTMRSYNIRIFNTKDKFKFEAGWYYKPRSKTFPTFDAIFAVTDKHVVTVQASVTDEHSFKESGMDWLASHGAETMEYIYLSPPQISSVTILFPASTPPTIIPVDTSLKRKKQDSSSPTVKEPAVKIVGIYHVHMLIE</sequence>
<dbReference type="HOGENOM" id="CLU_1363257_0_0_1"/>
<dbReference type="EMBL" id="KN834807">
    <property type="protein sequence ID" value="KIK55339.1"/>
    <property type="molecule type" value="Genomic_DNA"/>
</dbReference>
<protein>
    <submittedName>
        <fullName evidence="1">Uncharacterized protein</fullName>
    </submittedName>
</protein>
<evidence type="ECO:0000313" key="1">
    <source>
        <dbReference type="EMBL" id="KIK55339.1"/>
    </source>
</evidence>
<evidence type="ECO:0000313" key="2">
    <source>
        <dbReference type="Proteomes" id="UP000053593"/>
    </source>
</evidence>
<reference evidence="1 2" key="1">
    <citation type="submission" date="2014-04" db="EMBL/GenBank/DDBJ databases">
        <title>Evolutionary Origins and Diversification of the Mycorrhizal Mutualists.</title>
        <authorList>
            <consortium name="DOE Joint Genome Institute"/>
            <consortium name="Mycorrhizal Genomics Consortium"/>
            <person name="Kohler A."/>
            <person name="Kuo A."/>
            <person name="Nagy L.G."/>
            <person name="Floudas D."/>
            <person name="Copeland A."/>
            <person name="Barry K.W."/>
            <person name="Cichocki N."/>
            <person name="Veneault-Fourrey C."/>
            <person name="LaButti K."/>
            <person name="Lindquist E.A."/>
            <person name="Lipzen A."/>
            <person name="Lundell T."/>
            <person name="Morin E."/>
            <person name="Murat C."/>
            <person name="Riley R."/>
            <person name="Ohm R."/>
            <person name="Sun H."/>
            <person name="Tunlid A."/>
            <person name="Henrissat B."/>
            <person name="Grigoriev I.V."/>
            <person name="Hibbett D.S."/>
            <person name="Martin F."/>
        </authorList>
    </citation>
    <scope>NUCLEOTIDE SEQUENCE [LARGE SCALE GENOMIC DNA]</scope>
    <source>
        <strain evidence="1 2">FD-317 M1</strain>
    </source>
</reference>
<accession>A0A0D0BZH3</accession>
<proteinExistence type="predicted"/>